<reference evidence="3" key="1">
    <citation type="journal article" date="2019" name="Int. J. Syst. Evol. Microbiol.">
        <title>The Global Catalogue of Microorganisms (GCM) 10K type strain sequencing project: providing services to taxonomists for standard genome sequencing and annotation.</title>
        <authorList>
            <consortium name="The Broad Institute Genomics Platform"/>
            <consortium name="The Broad Institute Genome Sequencing Center for Infectious Disease"/>
            <person name="Wu L."/>
            <person name="Ma J."/>
        </authorList>
    </citation>
    <scope>NUCLEOTIDE SEQUENCE [LARGE SCALE GENOMIC DNA]</scope>
    <source>
        <strain evidence="3">CCM 8653</strain>
    </source>
</reference>
<feature type="compositionally biased region" description="Acidic residues" evidence="1">
    <location>
        <begin position="169"/>
        <end position="186"/>
    </location>
</feature>
<dbReference type="RefSeq" id="WP_188523694.1">
    <property type="nucleotide sequence ID" value="NZ_BMDG01000006.1"/>
</dbReference>
<feature type="region of interest" description="Disordered" evidence="1">
    <location>
        <begin position="163"/>
        <end position="200"/>
    </location>
</feature>
<gene>
    <name evidence="2" type="ORF">GCM10007368_21530</name>
</gene>
<proteinExistence type="predicted"/>
<comment type="caution">
    <text evidence="2">The sequence shown here is derived from an EMBL/GenBank/DDBJ whole genome shotgun (WGS) entry which is preliminary data.</text>
</comment>
<dbReference type="Proteomes" id="UP000632535">
    <property type="component" value="Unassembled WGS sequence"/>
</dbReference>
<name>A0ABQ2B7Y2_9MICO</name>
<accession>A0ABQ2B7Y2</accession>
<dbReference type="EMBL" id="BMDG01000006">
    <property type="protein sequence ID" value="GGI08509.1"/>
    <property type="molecule type" value="Genomic_DNA"/>
</dbReference>
<sequence length="200" mass="20823">MSHEDATHGPAPLGSVDPEPLHRAVDTLAEALHQYVQTAVGVRAEFGAAEADEDPRVLALENRVGQLNAAVFDSLHDSLGMHPDLTSSVWEAQDGPEPEHAHVAPEGAVAAEVFYLGFVVADPAPGASMTLDGVIELLDEAGGDVAQRLFDGGYEVAEWATSRGAAVEFGDDPDDDLDTDDTDDTDTGGGAPGAGPQEDR</sequence>
<evidence type="ECO:0000256" key="1">
    <source>
        <dbReference type="SAM" id="MobiDB-lite"/>
    </source>
</evidence>
<organism evidence="2 3">
    <name type="scientific">Isoptericola cucumis</name>
    <dbReference type="NCBI Taxonomy" id="1776856"/>
    <lineage>
        <taxon>Bacteria</taxon>
        <taxon>Bacillati</taxon>
        <taxon>Actinomycetota</taxon>
        <taxon>Actinomycetes</taxon>
        <taxon>Micrococcales</taxon>
        <taxon>Promicromonosporaceae</taxon>
        <taxon>Isoptericola</taxon>
    </lineage>
</organism>
<keyword evidence="3" id="KW-1185">Reference proteome</keyword>
<evidence type="ECO:0000313" key="2">
    <source>
        <dbReference type="EMBL" id="GGI08509.1"/>
    </source>
</evidence>
<protein>
    <submittedName>
        <fullName evidence="2">Uncharacterized protein</fullName>
    </submittedName>
</protein>
<evidence type="ECO:0000313" key="3">
    <source>
        <dbReference type="Proteomes" id="UP000632535"/>
    </source>
</evidence>